<accession>A0A7G9IRD5</accession>
<dbReference type="Proteomes" id="UP000516164">
    <property type="component" value="Segment"/>
</dbReference>
<keyword evidence="2" id="KW-1185">Reference proteome</keyword>
<dbReference type="EMBL" id="MN715150">
    <property type="protein sequence ID" value="QNM37867.1"/>
    <property type="molecule type" value="Genomic_DNA"/>
</dbReference>
<proteinExistence type="predicted"/>
<reference evidence="1 2" key="1">
    <citation type="submission" date="2019-11" db="EMBL/GenBank/DDBJ databases">
        <authorList>
            <person name="Kumar P."/>
            <person name="Meghvansi M.K."/>
            <person name="Kamboj D.V."/>
        </authorList>
    </citation>
    <scope>NUCLEOTIDE SEQUENCE [LARGE SCALE GENOMIC DNA]</scope>
    <source>
        <strain evidence="1">NS1</strain>
    </source>
</reference>
<evidence type="ECO:0000313" key="2">
    <source>
        <dbReference type="Proteomes" id="UP000516164"/>
    </source>
</evidence>
<sequence>MSTAGMETLRTWHGCINIMVHVKSGEFGELLMGQYRAKP</sequence>
<name>A0A7G9IRD5_9CAUD</name>
<evidence type="ECO:0000313" key="1">
    <source>
        <dbReference type="EMBL" id="QNM37867.1"/>
    </source>
</evidence>
<protein>
    <submittedName>
        <fullName evidence="1">Uncharacterized protein</fullName>
    </submittedName>
</protein>
<organism evidence="1 2">
    <name type="scientific">Citrobacter phage NS1</name>
    <dbReference type="NCBI Taxonomy" id="2766968"/>
    <lineage>
        <taxon>Viruses</taxon>
        <taxon>Duplodnaviria</taxon>
        <taxon>Heunggongvirae</taxon>
        <taxon>Uroviricota</taxon>
        <taxon>Caudoviricetes</taxon>
        <taxon>Autographivirales</taxon>
        <taxon>Autotranscriptaviridae</taxon>
        <taxon>Studiervirinae</taxon>
        <taxon>Kayfunavirus</taxon>
        <taxon>Kayfunavirus NS1</taxon>
    </lineage>
</organism>